<gene>
    <name evidence="1" type="ORF">MCOR_25789</name>
</gene>
<dbReference type="EMBL" id="CACVKT020004598">
    <property type="protein sequence ID" value="CAC5390707.1"/>
    <property type="molecule type" value="Genomic_DNA"/>
</dbReference>
<evidence type="ECO:0000313" key="1">
    <source>
        <dbReference type="EMBL" id="CAC5390707.1"/>
    </source>
</evidence>
<evidence type="ECO:0008006" key="3">
    <source>
        <dbReference type="Google" id="ProtNLM"/>
    </source>
</evidence>
<proteinExistence type="predicted"/>
<organism evidence="1 2">
    <name type="scientific">Mytilus coruscus</name>
    <name type="common">Sea mussel</name>
    <dbReference type="NCBI Taxonomy" id="42192"/>
    <lineage>
        <taxon>Eukaryota</taxon>
        <taxon>Metazoa</taxon>
        <taxon>Spiralia</taxon>
        <taxon>Lophotrochozoa</taxon>
        <taxon>Mollusca</taxon>
        <taxon>Bivalvia</taxon>
        <taxon>Autobranchia</taxon>
        <taxon>Pteriomorphia</taxon>
        <taxon>Mytilida</taxon>
        <taxon>Mytiloidea</taxon>
        <taxon>Mytilidae</taxon>
        <taxon>Mytilinae</taxon>
        <taxon>Mytilus</taxon>
    </lineage>
</organism>
<protein>
    <recommendedName>
        <fullName evidence="3">Endonuclease/exonuclease/phosphatase domain-containing protein</fullName>
    </recommendedName>
</protein>
<reference evidence="1 2" key="1">
    <citation type="submission" date="2020-06" db="EMBL/GenBank/DDBJ databases">
        <authorList>
            <person name="Li R."/>
            <person name="Bekaert M."/>
        </authorList>
    </citation>
    <scope>NUCLEOTIDE SEQUENCE [LARGE SCALE GENOMIC DNA]</scope>
    <source>
        <strain evidence="2">wild</strain>
    </source>
</reference>
<dbReference type="SUPFAM" id="SSF56219">
    <property type="entry name" value="DNase I-like"/>
    <property type="match status" value="1"/>
</dbReference>
<accession>A0A6J8C7L6</accession>
<dbReference type="InterPro" id="IPR036691">
    <property type="entry name" value="Endo/exonu/phosph_ase_sf"/>
</dbReference>
<name>A0A6J8C7L6_MYTCO</name>
<dbReference type="Proteomes" id="UP000507470">
    <property type="component" value="Unassembled WGS sequence"/>
</dbReference>
<evidence type="ECO:0000313" key="2">
    <source>
        <dbReference type="Proteomes" id="UP000507470"/>
    </source>
</evidence>
<keyword evidence="2" id="KW-1185">Reference proteome</keyword>
<dbReference type="OrthoDB" id="6108916at2759"/>
<dbReference type="AlphaFoldDB" id="A0A6J8C7L6"/>
<sequence length="286" mass="32672">MGNDAIAHRIVIGLFYHKICMVYCRQNIIVHLNIVEILKWLCKHVSNILNSALSRLKSAYSLSSFMLLVVGLLLLAGDIETNPGPGGTSDPHDTSLSIFHVNIRSIRNKIDYIVNIVQDFDIIFFTESHLDGQILHSDIRIEGFESPVRKDRNARGGGILMFYKSGVNIIRRLDLEHENVEITDSIPVIDCDTIPIDRHVSDHNGTYISLDCGFNQKRSFQRSVWNYKRGDYILMQQKIIETNWYRLIVETEDVNIACSNFTSTFLDIAEECIPRSEVTIRSDDKV</sequence>